<dbReference type="WBParaSite" id="maker-unitig_44563-snap-gene-0.1-mRNA-1">
    <property type="protein sequence ID" value="maker-unitig_44563-snap-gene-0.1-mRNA-1"/>
    <property type="gene ID" value="maker-unitig_44563-snap-gene-0.1"/>
</dbReference>
<feature type="region of interest" description="Disordered" evidence="1">
    <location>
        <begin position="1"/>
        <end position="75"/>
    </location>
</feature>
<feature type="compositionally biased region" description="Polar residues" evidence="1">
    <location>
        <begin position="95"/>
        <end position="106"/>
    </location>
</feature>
<sequence>PMKRRSRPAVAVGSCLPPETAGAAGQRRKTKSMTTGRRRKSQLRGADPASPAIATNTLYRRRSSRHPGCLIGTNRRGGECRLFRRADDDADIPTDRSSQQRCQRAKSTPRPVRGSPLSPEASAATPESLCQRHVADELGPLRPLPSGPPPPQFQRLAGRRSRRDQVDIDAGSDAPTPKRLFASRKRTRLAAAPRAAAGRSPAGRPPHVTSAKKISSPRGSGTLAASEHRSPMAVSGRVLKLMPDGSVVGAAEKTARRQVRLLCASRQKGAPLPSVLGVGDEILEIEDMPTTAMPLDDLYRFISDKRSLLIR</sequence>
<protein>
    <submittedName>
        <fullName evidence="3">PDZ domain-containing protein</fullName>
    </submittedName>
</protein>
<evidence type="ECO:0000256" key="1">
    <source>
        <dbReference type="SAM" id="MobiDB-lite"/>
    </source>
</evidence>
<feature type="region of interest" description="Disordered" evidence="1">
    <location>
        <begin position="90"/>
        <end position="231"/>
    </location>
</feature>
<organism evidence="2 3">
    <name type="scientific">Macrostomum lignano</name>
    <dbReference type="NCBI Taxonomy" id="282301"/>
    <lineage>
        <taxon>Eukaryota</taxon>
        <taxon>Metazoa</taxon>
        <taxon>Spiralia</taxon>
        <taxon>Lophotrochozoa</taxon>
        <taxon>Platyhelminthes</taxon>
        <taxon>Rhabditophora</taxon>
        <taxon>Macrostomorpha</taxon>
        <taxon>Macrostomida</taxon>
        <taxon>Macrostomidae</taxon>
        <taxon>Macrostomum</taxon>
    </lineage>
</organism>
<feature type="compositionally biased region" description="Basic residues" evidence="1">
    <location>
        <begin position="26"/>
        <end position="42"/>
    </location>
</feature>
<feature type="compositionally biased region" description="Pro residues" evidence="1">
    <location>
        <begin position="142"/>
        <end position="152"/>
    </location>
</feature>
<keyword evidence="2" id="KW-1185">Reference proteome</keyword>
<dbReference type="Proteomes" id="UP000095280">
    <property type="component" value="Unplaced"/>
</dbReference>
<reference evidence="3" key="1">
    <citation type="submission" date="2016-11" db="UniProtKB">
        <authorList>
            <consortium name="WormBaseParasite"/>
        </authorList>
    </citation>
    <scope>IDENTIFICATION</scope>
</reference>
<dbReference type="AlphaFoldDB" id="A0A1I8FQM5"/>
<name>A0A1I8FQM5_9PLAT</name>
<feature type="compositionally biased region" description="Low complexity" evidence="1">
    <location>
        <begin position="189"/>
        <end position="206"/>
    </location>
</feature>
<proteinExistence type="predicted"/>
<evidence type="ECO:0000313" key="2">
    <source>
        <dbReference type="Proteomes" id="UP000095280"/>
    </source>
</evidence>
<accession>A0A1I8FQM5</accession>
<evidence type="ECO:0000313" key="3">
    <source>
        <dbReference type="WBParaSite" id="maker-unitig_44563-snap-gene-0.1-mRNA-1"/>
    </source>
</evidence>